<evidence type="ECO:0000256" key="1">
    <source>
        <dbReference type="SAM" id="SignalP"/>
    </source>
</evidence>
<reference evidence="2" key="1">
    <citation type="submission" date="2021-12" db="EMBL/GenBank/DDBJ databases">
        <title>Convergent genome expansion in fungi linked to evolution of root-endophyte symbiosis.</title>
        <authorList>
            <consortium name="DOE Joint Genome Institute"/>
            <person name="Ke Y.-H."/>
            <person name="Bonito G."/>
            <person name="Liao H.-L."/>
            <person name="Looney B."/>
            <person name="Rojas-Flechas A."/>
            <person name="Nash J."/>
            <person name="Hameed K."/>
            <person name="Schadt C."/>
            <person name="Martin F."/>
            <person name="Crous P.W."/>
            <person name="Miettinen O."/>
            <person name="Magnuson J.K."/>
            <person name="Labbe J."/>
            <person name="Jacobson D."/>
            <person name="Doktycz M.J."/>
            <person name="Veneault-Fourrey C."/>
            <person name="Kuo A."/>
            <person name="Mondo S."/>
            <person name="Calhoun S."/>
            <person name="Riley R."/>
            <person name="Ohm R."/>
            <person name="LaButti K."/>
            <person name="Andreopoulos B."/>
            <person name="Pangilinan J."/>
            <person name="Nolan M."/>
            <person name="Tritt A."/>
            <person name="Clum A."/>
            <person name="Lipzen A."/>
            <person name="Daum C."/>
            <person name="Barry K."/>
            <person name="Grigoriev I.V."/>
            <person name="Vilgalys R."/>
        </authorList>
    </citation>
    <scope>NUCLEOTIDE SEQUENCE</scope>
    <source>
        <strain evidence="2">PMI_201</strain>
    </source>
</reference>
<evidence type="ECO:0008006" key="4">
    <source>
        <dbReference type="Google" id="ProtNLM"/>
    </source>
</evidence>
<protein>
    <recommendedName>
        <fullName evidence="4">Antigenic cell wall galactomannoprotein</fullName>
    </recommendedName>
</protein>
<organism evidence="2 3">
    <name type="scientific">Talaromyces proteolyticus</name>
    <dbReference type="NCBI Taxonomy" id="1131652"/>
    <lineage>
        <taxon>Eukaryota</taxon>
        <taxon>Fungi</taxon>
        <taxon>Dikarya</taxon>
        <taxon>Ascomycota</taxon>
        <taxon>Pezizomycotina</taxon>
        <taxon>Eurotiomycetes</taxon>
        <taxon>Eurotiomycetidae</taxon>
        <taxon>Eurotiales</taxon>
        <taxon>Trichocomaceae</taxon>
        <taxon>Talaromyces</taxon>
        <taxon>Talaromyces sect. Bacilispori</taxon>
    </lineage>
</organism>
<proteinExistence type="predicted"/>
<comment type="caution">
    <text evidence="2">The sequence shown here is derived from an EMBL/GenBank/DDBJ whole genome shotgun (WGS) entry which is preliminary data.</text>
</comment>
<feature type="signal peptide" evidence="1">
    <location>
        <begin position="1"/>
        <end position="20"/>
    </location>
</feature>
<evidence type="ECO:0000313" key="3">
    <source>
        <dbReference type="Proteomes" id="UP001201262"/>
    </source>
</evidence>
<gene>
    <name evidence="2" type="ORF">BGW36DRAFT_356771</name>
</gene>
<keyword evidence="1" id="KW-0732">Signal</keyword>
<dbReference type="GeneID" id="70244102"/>
<sequence length="205" mass="22352">MRFSTTACLTAFILSTHVFAAPTNNTLSDSSTVAFKVSAYAVELQQSVDNMASSIGENLSSINSTAPSSSGLAGLPTVIKSFQNAVESFTATKNAVLPMVENPALDFTIEEIEQLIKVLEVYKTVLSTLEQTVDAVINAFFPGLIDFFKPFIRIRINVVDSFTTPFLTFYTDLVGTLSGSPDLARLIHDYIVEIKDIRDGFLLSF</sequence>
<evidence type="ECO:0000313" key="2">
    <source>
        <dbReference type="EMBL" id="KAH8700096.1"/>
    </source>
</evidence>
<dbReference type="Proteomes" id="UP001201262">
    <property type="component" value="Unassembled WGS sequence"/>
</dbReference>
<name>A0AAD4KU98_9EURO</name>
<dbReference type="EMBL" id="JAJTJA010000004">
    <property type="protein sequence ID" value="KAH8700096.1"/>
    <property type="molecule type" value="Genomic_DNA"/>
</dbReference>
<dbReference type="RefSeq" id="XP_046073802.1">
    <property type="nucleotide sequence ID" value="XM_046213815.1"/>
</dbReference>
<dbReference type="AlphaFoldDB" id="A0AAD4KU98"/>
<feature type="chain" id="PRO_5042172045" description="Antigenic cell wall galactomannoprotein" evidence="1">
    <location>
        <begin position="21"/>
        <end position="205"/>
    </location>
</feature>
<keyword evidence="3" id="KW-1185">Reference proteome</keyword>
<accession>A0AAD4KU98</accession>